<comment type="caution">
    <text evidence="2">The sequence shown here is derived from an EMBL/GenBank/DDBJ whole genome shotgun (WGS) entry which is preliminary data.</text>
</comment>
<organism evidence="2 3">
    <name type="scientific">Liparis tanakae</name>
    <name type="common">Tanaka's snailfish</name>
    <dbReference type="NCBI Taxonomy" id="230148"/>
    <lineage>
        <taxon>Eukaryota</taxon>
        <taxon>Metazoa</taxon>
        <taxon>Chordata</taxon>
        <taxon>Craniata</taxon>
        <taxon>Vertebrata</taxon>
        <taxon>Euteleostomi</taxon>
        <taxon>Actinopterygii</taxon>
        <taxon>Neopterygii</taxon>
        <taxon>Teleostei</taxon>
        <taxon>Neoteleostei</taxon>
        <taxon>Acanthomorphata</taxon>
        <taxon>Eupercaria</taxon>
        <taxon>Perciformes</taxon>
        <taxon>Cottioidei</taxon>
        <taxon>Cottales</taxon>
        <taxon>Liparidae</taxon>
        <taxon>Liparis</taxon>
    </lineage>
</organism>
<gene>
    <name evidence="2" type="ORF">EYF80_019343</name>
</gene>
<feature type="region of interest" description="Disordered" evidence="1">
    <location>
        <begin position="27"/>
        <end position="114"/>
    </location>
</feature>
<protein>
    <submittedName>
        <fullName evidence="2">Uncharacterized protein</fullName>
    </submittedName>
</protein>
<reference evidence="2 3" key="1">
    <citation type="submission" date="2019-03" db="EMBL/GenBank/DDBJ databases">
        <title>First draft genome of Liparis tanakae, snailfish: a comprehensive survey of snailfish specific genes.</title>
        <authorList>
            <person name="Kim W."/>
            <person name="Song I."/>
            <person name="Jeong J.-H."/>
            <person name="Kim D."/>
            <person name="Kim S."/>
            <person name="Ryu S."/>
            <person name="Song J.Y."/>
            <person name="Lee S.K."/>
        </authorList>
    </citation>
    <scope>NUCLEOTIDE SEQUENCE [LARGE SCALE GENOMIC DNA]</scope>
    <source>
        <tissue evidence="2">Muscle</tissue>
    </source>
</reference>
<proteinExistence type="predicted"/>
<dbReference type="EMBL" id="SRLO01000163">
    <property type="protein sequence ID" value="TNN70466.1"/>
    <property type="molecule type" value="Genomic_DNA"/>
</dbReference>
<dbReference type="Proteomes" id="UP000314294">
    <property type="component" value="Unassembled WGS sequence"/>
</dbReference>
<feature type="compositionally biased region" description="Basic and acidic residues" evidence="1">
    <location>
        <begin position="37"/>
        <end position="50"/>
    </location>
</feature>
<keyword evidence="3" id="KW-1185">Reference proteome</keyword>
<evidence type="ECO:0000256" key="1">
    <source>
        <dbReference type="SAM" id="MobiDB-lite"/>
    </source>
</evidence>
<feature type="compositionally biased region" description="Polar residues" evidence="1">
    <location>
        <begin position="59"/>
        <end position="69"/>
    </location>
</feature>
<evidence type="ECO:0000313" key="3">
    <source>
        <dbReference type="Proteomes" id="UP000314294"/>
    </source>
</evidence>
<name>A0A4Z2HX77_9TELE</name>
<accession>A0A4Z2HX77</accession>
<sequence>MEPGGPFVSSYGATGVKRLQVSSAFRSVQRPFKPQHGLKEEDEKMNRGDGKSPFGSPAFLSSGQRVLHSSSHKGRLRPAGPVAVCGRGATGGLTGEPWSWLPGRPPSLEASEGGRDEGLMMLTEGRVGEEVWWWLLGGGEVMVGVL</sequence>
<dbReference type="AlphaFoldDB" id="A0A4Z2HX77"/>
<evidence type="ECO:0000313" key="2">
    <source>
        <dbReference type="EMBL" id="TNN70466.1"/>
    </source>
</evidence>